<evidence type="ECO:0000256" key="1">
    <source>
        <dbReference type="SAM" id="Phobius"/>
    </source>
</evidence>
<dbReference type="RefSeq" id="WP_127913885.1">
    <property type="nucleotide sequence ID" value="NZ_CP033642.1"/>
</dbReference>
<evidence type="ECO:0000313" key="3">
    <source>
        <dbReference type="Proteomes" id="UP000594892"/>
    </source>
</evidence>
<protein>
    <submittedName>
        <fullName evidence="2">Uncharacterized protein</fullName>
    </submittedName>
</protein>
<feature type="transmembrane region" description="Helical" evidence="1">
    <location>
        <begin position="57"/>
        <end position="77"/>
    </location>
</feature>
<dbReference type="GeneID" id="45698995"/>
<proteinExistence type="predicted"/>
<name>A0AAP9XVG2_BURGL</name>
<sequence length="186" mass="21526">MGITDRGSKVIIANLKFRGVCPKCGKNATFLVEDCSPGNQSRIAEDFYRDRWAEFEYFYFLFLQNFQIACILLVQTLRRLLMREKNKNTNLKVFANGQGDLIEGGIQMLIDRPPLIPPHYSSGMLVTQPCDLYRQARLCFEMNAWDAVGMLCRKIIDIQTIEKWDGKKCQSNVNLTFRSNQDNLQR</sequence>
<dbReference type="Proteomes" id="UP000594892">
    <property type="component" value="Chromosome 1"/>
</dbReference>
<evidence type="ECO:0000313" key="2">
    <source>
        <dbReference type="EMBL" id="QPQ89208.1"/>
    </source>
</evidence>
<reference evidence="2 3" key="1">
    <citation type="submission" date="2020-12" db="EMBL/GenBank/DDBJ databases">
        <title>FDA dAtabase for Regulatory Grade micrObial Sequences (FDA-ARGOS): Supporting development and validation of Infectious Disease Dx tests.</title>
        <authorList>
            <person name="Minogue T."/>
            <person name="Wolcott M."/>
            <person name="Wasieloski L."/>
            <person name="Aguilar W."/>
            <person name="Moore D."/>
            <person name="Jaissle J."/>
            <person name="Tallon L."/>
            <person name="Sadzewicz L."/>
            <person name="Zhao X."/>
            <person name="Boylan J."/>
            <person name="Ott S."/>
            <person name="Bowen H."/>
            <person name="Vavikolanu K."/>
            <person name="Mehta A."/>
            <person name="Aluvathingal J."/>
            <person name="Nadendla S."/>
            <person name="Yan Y."/>
            <person name="Sichtig H."/>
        </authorList>
    </citation>
    <scope>NUCLEOTIDE SEQUENCE [LARGE SCALE GENOMIC DNA]</scope>
    <source>
        <strain evidence="2 3">FDAARGOS_949</strain>
    </source>
</reference>
<accession>A0AAP9XVG2</accession>
<dbReference type="EMBL" id="CP065600">
    <property type="protein sequence ID" value="QPQ89208.1"/>
    <property type="molecule type" value="Genomic_DNA"/>
</dbReference>
<keyword evidence="1" id="KW-0472">Membrane</keyword>
<keyword evidence="1" id="KW-1133">Transmembrane helix</keyword>
<organism evidence="2 3">
    <name type="scientific">Burkholderia glumae</name>
    <name type="common">Pseudomonas glumae</name>
    <dbReference type="NCBI Taxonomy" id="337"/>
    <lineage>
        <taxon>Bacteria</taxon>
        <taxon>Pseudomonadati</taxon>
        <taxon>Pseudomonadota</taxon>
        <taxon>Betaproteobacteria</taxon>
        <taxon>Burkholderiales</taxon>
        <taxon>Burkholderiaceae</taxon>
        <taxon>Burkholderia</taxon>
    </lineage>
</organism>
<gene>
    <name evidence="2" type="ORF">I6H06_05945</name>
</gene>
<keyword evidence="1" id="KW-0812">Transmembrane</keyword>
<dbReference type="AlphaFoldDB" id="A0AAP9XVG2"/>